<dbReference type="EMBL" id="CP136864">
    <property type="protein sequence ID" value="WOJ95122.1"/>
    <property type="molecule type" value="Genomic_DNA"/>
</dbReference>
<dbReference type="InterPro" id="IPR050744">
    <property type="entry name" value="AI-2_Isomerase_LsrG"/>
</dbReference>
<gene>
    <name evidence="2" type="ORF">R0135_08095</name>
</gene>
<dbReference type="PROSITE" id="PS51725">
    <property type="entry name" value="ABM"/>
    <property type="match status" value="1"/>
</dbReference>
<protein>
    <submittedName>
        <fullName evidence="2">Quinol monooxygenase</fullName>
        <ecNumber evidence="2">1.-.-.-</ecNumber>
    </submittedName>
</protein>
<dbReference type="Gene3D" id="3.30.70.100">
    <property type="match status" value="1"/>
</dbReference>
<dbReference type="PANTHER" id="PTHR33336:SF3">
    <property type="entry name" value="ABM DOMAIN-CONTAINING PROTEIN"/>
    <property type="match status" value="1"/>
</dbReference>
<reference evidence="2 3" key="1">
    <citation type="submission" date="2023-10" db="EMBL/GenBank/DDBJ databases">
        <title>Two novel species belonging to the OM43/NOR5 clade.</title>
        <authorList>
            <person name="Park M."/>
        </authorList>
    </citation>
    <scope>NUCLEOTIDE SEQUENCE [LARGE SCALE GENOMIC DNA]</scope>
    <source>
        <strain evidence="2 3">IMCC43200</strain>
    </source>
</reference>
<feature type="domain" description="ABM" evidence="1">
    <location>
        <begin position="4"/>
        <end position="92"/>
    </location>
</feature>
<name>A0ABZ0I6H8_9GAMM</name>
<dbReference type="InterPro" id="IPR007138">
    <property type="entry name" value="ABM_dom"/>
</dbReference>
<dbReference type="InterPro" id="IPR011008">
    <property type="entry name" value="Dimeric_a/b-barrel"/>
</dbReference>
<evidence type="ECO:0000259" key="1">
    <source>
        <dbReference type="PROSITE" id="PS51725"/>
    </source>
</evidence>
<keyword evidence="2" id="KW-0560">Oxidoreductase</keyword>
<evidence type="ECO:0000313" key="2">
    <source>
        <dbReference type="EMBL" id="WOJ95122.1"/>
    </source>
</evidence>
<dbReference type="GO" id="GO:0004497">
    <property type="term" value="F:monooxygenase activity"/>
    <property type="evidence" value="ECO:0007669"/>
    <property type="project" value="UniProtKB-KW"/>
</dbReference>
<dbReference type="PANTHER" id="PTHR33336">
    <property type="entry name" value="QUINOL MONOOXYGENASE YGIN-RELATED"/>
    <property type="match status" value="1"/>
</dbReference>
<accession>A0ABZ0I6H8</accession>
<organism evidence="2 3">
    <name type="scientific">Congregibacter variabilis</name>
    <dbReference type="NCBI Taxonomy" id="3081200"/>
    <lineage>
        <taxon>Bacteria</taxon>
        <taxon>Pseudomonadati</taxon>
        <taxon>Pseudomonadota</taxon>
        <taxon>Gammaproteobacteria</taxon>
        <taxon>Cellvibrionales</taxon>
        <taxon>Halieaceae</taxon>
        <taxon>Congregibacter</taxon>
    </lineage>
</organism>
<evidence type="ECO:0000313" key="3">
    <source>
        <dbReference type="Proteomes" id="UP001626537"/>
    </source>
</evidence>
<sequence length="95" mass="10764">MPETTVIAHVRAKTGQQEVVGAELEKLLIPTRSEPGCIRYDMFVDANDPAHFVFIETWESIDAHHVHLEQGHMEGFLMACKGTIAEATFYHLENR</sequence>
<proteinExistence type="predicted"/>
<dbReference type="Proteomes" id="UP001626537">
    <property type="component" value="Chromosome"/>
</dbReference>
<dbReference type="SUPFAM" id="SSF54909">
    <property type="entry name" value="Dimeric alpha+beta barrel"/>
    <property type="match status" value="1"/>
</dbReference>
<dbReference type="RefSeq" id="WP_407349755.1">
    <property type="nucleotide sequence ID" value="NZ_CP136864.1"/>
</dbReference>
<keyword evidence="3" id="KW-1185">Reference proteome</keyword>
<dbReference type="EC" id="1.-.-.-" evidence="2"/>
<dbReference type="Pfam" id="PF03992">
    <property type="entry name" value="ABM"/>
    <property type="match status" value="1"/>
</dbReference>
<keyword evidence="2" id="KW-0503">Monooxygenase</keyword>